<evidence type="ECO:0000259" key="1">
    <source>
        <dbReference type="Pfam" id="PF13575"/>
    </source>
</evidence>
<dbReference type="EMBL" id="BAAAZR010000009">
    <property type="protein sequence ID" value="GAA3815813.1"/>
    <property type="molecule type" value="Genomic_DNA"/>
</dbReference>
<dbReference type="PRINTS" id="PR01955">
    <property type="entry name" value="LANCFRANKIA"/>
</dbReference>
<dbReference type="Pfam" id="PF05147">
    <property type="entry name" value="LANC_like"/>
    <property type="match status" value="1"/>
</dbReference>
<dbReference type="CDD" id="cd04792">
    <property type="entry name" value="LanM-like"/>
    <property type="match status" value="1"/>
</dbReference>
<dbReference type="SUPFAM" id="SSF158745">
    <property type="entry name" value="LanC-like"/>
    <property type="match status" value="1"/>
</dbReference>
<feature type="domain" description="Lantibiotic biosynthesis protein dehydration" evidence="1">
    <location>
        <begin position="102"/>
        <end position="477"/>
    </location>
</feature>
<protein>
    <submittedName>
        <fullName evidence="2">Type 2 lanthipeptide synthetase LanM family protein</fullName>
    </submittedName>
</protein>
<comment type="caution">
    <text evidence="2">The sequence shown here is derived from an EMBL/GenBank/DDBJ whole genome shotgun (WGS) entry which is preliminary data.</text>
</comment>
<proteinExistence type="predicted"/>
<dbReference type="Proteomes" id="UP001500888">
    <property type="component" value="Unassembled WGS sequence"/>
</dbReference>
<name>A0ABP7IDP9_9ACTN</name>
<dbReference type="RefSeq" id="WP_344942199.1">
    <property type="nucleotide sequence ID" value="NZ_BAAAZR010000009.1"/>
</dbReference>
<dbReference type="Gene3D" id="1.50.10.20">
    <property type="match status" value="1"/>
</dbReference>
<dbReference type="NCBIfam" id="TIGR03897">
    <property type="entry name" value="lanti_2_LanM"/>
    <property type="match status" value="1"/>
</dbReference>
<dbReference type="SMART" id="SM01260">
    <property type="entry name" value="LANC_like"/>
    <property type="match status" value="1"/>
</dbReference>
<keyword evidence="3" id="KW-1185">Reference proteome</keyword>
<organism evidence="2 3">
    <name type="scientific">Sphaerisporangium flaviroseum</name>
    <dbReference type="NCBI Taxonomy" id="509199"/>
    <lineage>
        <taxon>Bacteria</taxon>
        <taxon>Bacillati</taxon>
        <taxon>Actinomycetota</taxon>
        <taxon>Actinomycetes</taxon>
        <taxon>Streptosporangiales</taxon>
        <taxon>Streptosporangiaceae</taxon>
        <taxon>Sphaerisporangium</taxon>
    </lineage>
</organism>
<sequence length="961" mass="102934">MPENTVGDTVLGCLLEPSLDRLAARLGTITGLAATERDAVHDGAATALRNAVRLKTNRVLLLELHAARMTGRLTAPDARARWKEWEAGAADQEFWDSLGEHYPTLLPRLNRVIGNRCEAALSLARRFAADRSSLSALAGTDPGELAEVRFGAGDSHRGGQTVAILICGAGSVVYKPRSVEVDLATTRTLARLLDDEPADTRIRVPDVVAGDGYGWAEHVTHRYCADGEELRCFYRNLGHWLAVMRLLGGSDLHAENLIAAGPIPTVIDCETLFTPQPPLRPSGYGLAGDRAAALIGGSVLGTGLLPGRGLVLGWRGVDMSAIGSLPGQQPTADLPVILDSGTDRARVGFAPVPVPTALNHPSESPALGRHWDLIVDGFTRLTRRLTKIDEAGELEAMLARFADLPIRVVLRSTEGYAELGRMLWHPQSLHDEPAARARAEDLLARQAANVPGRPEDPVVIAAEVDDLLDGDIPFYATTPRRGRMTGPRGTGWGPEQDLIAGTLARWRATDMDMERQVIQSALVSAYLNEGWMPDRRRLLPPGLDTRDLDRRRRAMAADIMRSLAEAALRAEDGTVTWIAPVLNPTGWAVMPLGLDMYGGSSGVAVLLGAYLYEVEHGRADPVGEVRLLLDGVLRTMRTAERQWAKDRPTFRASRPGPPGGYLGLASRIWGWLLLARLGVVGAREAVSRSLEIVKEIPGALDADPSPDLVRGMCGAVVPLLRLGESAGETAPVELAAEIGRRLTSTARGGEGAAWWPNPGFPDGLGGLAHGATGMGWALWRLASVTGDPECAAVAEAAFDYEETLYVPKPGGWRDLRMPDVTAAAWCHGAGGIGVVAADRLREGHGDVERWRDVLRRASQACQAEGIGWNHTLCHGDFGAWEVMDEAIATGLGTPGLDRPHLDAHVIGSLEEHGPVSGYARDAFAPGLLSGLGGVAYQLLRMHPGSPLPSVLLPDPGPVRRL</sequence>
<dbReference type="Pfam" id="PF13575">
    <property type="entry name" value="DUF4135"/>
    <property type="match status" value="1"/>
</dbReference>
<evidence type="ECO:0000313" key="2">
    <source>
        <dbReference type="EMBL" id="GAA3815813.1"/>
    </source>
</evidence>
<dbReference type="PIRSF" id="PIRSF037228">
    <property type="entry name" value="Lant_mod_RumM"/>
    <property type="match status" value="1"/>
</dbReference>
<accession>A0ABP7IDP9</accession>
<evidence type="ECO:0000313" key="3">
    <source>
        <dbReference type="Proteomes" id="UP001500888"/>
    </source>
</evidence>
<dbReference type="InterPro" id="IPR017146">
    <property type="entry name" value="Lanti_2_LanM"/>
</dbReference>
<reference evidence="3" key="1">
    <citation type="journal article" date="2019" name="Int. J. Syst. Evol. Microbiol.">
        <title>The Global Catalogue of Microorganisms (GCM) 10K type strain sequencing project: providing services to taxonomists for standard genome sequencing and annotation.</title>
        <authorList>
            <consortium name="The Broad Institute Genomics Platform"/>
            <consortium name="The Broad Institute Genome Sequencing Center for Infectious Disease"/>
            <person name="Wu L."/>
            <person name="Ma J."/>
        </authorList>
    </citation>
    <scope>NUCLEOTIDE SEQUENCE [LARGE SCALE GENOMIC DNA]</scope>
    <source>
        <strain evidence="3">JCM 16908</strain>
    </source>
</reference>
<dbReference type="PRINTS" id="PR01950">
    <property type="entry name" value="LANCSUPER"/>
</dbReference>
<dbReference type="InterPro" id="IPR007822">
    <property type="entry name" value="LANC-like"/>
</dbReference>
<dbReference type="InterPro" id="IPR025410">
    <property type="entry name" value="Lant_dehyd"/>
</dbReference>
<gene>
    <name evidence="2" type="ORF">GCM10022226_40710</name>
</gene>